<sequence>MASFIQTLLTKILHTLYVVPSTIYDMIISNFLTKYSYERLVFYMNQRNPKRILDIGVGTGSPLKHIWNQLPSNCDVLGVDIDQAYVLKANNIFRNYNLGGRKLEIRYQNFYEVTEKKEGKFDAVVFSSSFMLMPKRIEALELAKSLLNQGGSIYFILTLQPDSKKNSTFLQFVEYIKPKIKYFTTIDFGQITYEKEFETLLSKTQLKIVNKEKLNKDFNIPTKIFRVFVYETKV</sequence>
<dbReference type="GO" id="GO:0032259">
    <property type="term" value="P:methylation"/>
    <property type="evidence" value="ECO:0007669"/>
    <property type="project" value="UniProtKB-KW"/>
</dbReference>
<name>A0A8S1QA55_PARPR</name>
<dbReference type="InterPro" id="IPR041698">
    <property type="entry name" value="Methyltransf_25"/>
</dbReference>
<comment type="caution">
    <text evidence="4">The sequence shown here is derived from an EMBL/GenBank/DDBJ whole genome shotgun (WGS) entry which is preliminary data.</text>
</comment>
<accession>A0A8S1QA55</accession>
<feature type="domain" description="Methyltransferase" evidence="3">
    <location>
        <begin position="52"/>
        <end position="151"/>
    </location>
</feature>
<dbReference type="EMBL" id="CAJJDM010000156">
    <property type="protein sequence ID" value="CAD8112448.1"/>
    <property type="molecule type" value="Genomic_DNA"/>
</dbReference>
<evidence type="ECO:0000313" key="4">
    <source>
        <dbReference type="EMBL" id="CAD8112448.1"/>
    </source>
</evidence>
<dbReference type="AlphaFoldDB" id="A0A8S1QA55"/>
<evidence type="ECO:0000313" key="5">
    <source>
        <dbReference type="Proteomes" id="UP000688137"/>
    </source>
</evidence>
<dbReference type="PANTHER" id="PTHR43861:SF1">
    <property type="entry name" value="TRANS-ACONITATE 2-METHYLTRANSFERASE"/>
    <property type="match status" value="1"/>
</dbReference>
<evidence type="ECO:0000259" key="3">
    <source>
        <dbReference type="Pfam" id="PF13649"/>
    </source>
</evidence>
<evidence type="ECO:0000256" key="2">
    <source>
        <dbReference type="ARBA" id="ARBA00022679"/>
    </source>
</evidence>
<keyword evidence="2" id="KW-0808">Transferase</keyword>
<evidence type="ECO:0000256" key="1">
    <source>
        <dbReference type="ARBA" id="ARBA00022603"/>
    </source>
</evidence>
<dbReference type="CDD" id="cd02440">
    <property type="entry name" value="AdoMet_MTases"/>
    <property type="match status" value="1"/>
</dbReference>
<organism evidence="4 5">
    <name type="scientific">Paramecium primaurelia</name>
    <dbReference type="NCBI Taxonomy" id="5886"/>
    <lineage>
        <taxon>Eukaryota</taxon>
        <taxon>Sar</taxon>
        <taxon>Alveolata</taxon>
        <taxon>Ciliophora</taxon>
        <taxon>Intramacronucleata</taxon>
        <taxon>Oligohymenophorea</taxon>
        <taxon>Peniculida</taxon>
        <taxon>Parameciidae</taxon>
        <taxon>Paramecium</taxon>
    </lineage>
</organism>
<dbReference type="OMA" id="DRTYLES"/>
<gene>
    <name evidence="4" type="ORF">PPRIM_AZ9-3.1.T1510088</name>
</gene>
<protein>
    <recommendedName>
        <fullName evidence="3">Methyltransferase domain-containing protein</fullName>
    </recommendedName>
</protein>
<dbReference type="Pfam" id="PF13649">
    <property type="entry name" value="Methyltransf_25"/>
    <property type="match status" value="1"/>
</dbReference>
<keyword evidence="5" id="KW-1185">Reference proteome</keyword>
<proteinExistence type="predicted"/>
<keyword evidence="1" id="KW-0489">Methyltransferase</keyword>
<dbReference type="Proteomes" id="UP000688137">
    <property type="component" value="Unassembled WGS sequence"/>
</dbReference>
<dbReference type="GO" id="GO:0008168">
    <property type="term" value="F:methyltransferase activity"/>
    <property type="evidence" value="ECO:0007669"/>
    <property type="project" value="UniProtKB-KW"/>
</dbReference>
<reference evidence="4" key="1">
    <citation type="submission" date="2021-01" db="EMBL/GenBank/DDBJ databases">
        <authorList>
            <consortium name="Genoscope - CEA"/>
            <person name="William W."/>
        </authorList>
    </citation>
    <scope>NUCLEOTIDE SEQUENCE</scope>
</reference>
<dbReference type="PANTHER" id="PTHR43861">
    <property type="entry name" value="TRANS-ACONITATE 2-METHYLTRANSFERASE-RELATED"/>
    <property type="match status" value="1"/>
</dbReference>